<organism evidence="1 2">
    <name type="scientific">Pistacia atlantica</name>
    <dbReference type="NCBI Taxonomy" id="434234"/>
    <lineage>
        <taxon>Eukaryota</taxon>
        <taxon>Viridiplantae</taxon>
        <taxon>Streptophyta</taxon>
        <taxon>Embryophyta</taxon>
        <taxon>Tracheophyta</taxon>
        <taxon>Spermatophyta</taxon>
        <taxon>Magnoliopsida</taxon>
        <taxon>eudicotyledons</taxon>
        <taxon>Gunneridae</taxon>
        <taxon>Pentapetalae</taxon>
        <taxon>rosids</taxon>
        <taxon>malvids</taxon>
        <taxon>Sapindales</taxon>
        <taxon>Anacardiaceae</taxon>
        <taxon>Pistacia</taxon>
    </lineage>
</organism>
<name>A0ACC1C3E0_9ROSI</name>
<evidence type="ECO:0000313" key="2">
    <source>
        <dbReference type="Proteomes" id="UP001164250"/>
    </source>
</evidence>
<accession>A0ACC1C3E0</accession>
<reference evidence="2" key="1">
    <citation type="journal article" date="2023" name="G3 (Bethesda)">
        <title>Genome assembly and association tests identify interacting loci associated with vigor, precocity, and sex in interspecific pistachio rootstocks.</title>
        <authorList>
            <person name="Palmer W."/>
            <person name="Jacygrad E."/>
            <person name="Sagayaradj S."/>
            <person name="Cavanaugh K."/>
            <person name="Han R."/>
            <person name="Bertier L."/>
            <person name="Beede B."/>
            <person name="Kafkas S."/>
            <person name="Golino D."/>
            <person name="Preece J."/>
            <person name="Michelmore R."/>
        </authorList>
    </citation>
    <scope>NUCLEOTIDE SEQUENCE [LARGE SCALE GENOMIC DNA]</scope>
</reference>
<sequence length="145" mass="16250">MCFIKPHGKFLKSIFSVCRRLQTKHNLHNAGSMASLLKSWSVVRFSSPETIKFLQGLLTNDVQKFSEPPSEREKTPTLLTPNLSYESASPVYTVLLTVQGRFLYNLLLYSMPRPDEKLNRSWPGLASNKGDGSVEVFADVDGSVI</sequence>
<dbReference type="EMBL" id="CM047898">
    <property type="protein sequence ID" value="KAJ0106468.1"/>
    <property type="molecule type" value="Genomic_DNA"/>
</dbReference>
<keyword evidence="2" id="KW-1185">Reference proteome</keyword>
<dbReference type="Proteomes" id="UP001164250">
    <property type="component" value="Chromosome 2"/>
</dbReference>
<protein>
    <submittedName>
        <fullName evidence="1">Uncharacterized protein</fullName>
    </submittedName>
</protein>
<comment type="caution">
    <text evidence="1">The sequence shown here is derived from an EMBL/GenBank/DDBJ whole genome shotgun (WGS) entry which is preliminary data.</text>
</comment>
<proteinExistence type="predicted"/>
<gene>
    <name evidence="1" type="ORF">Patl1_18639</name>
</gene>
<evidence type="ECO:0000313" key="1">
    <source>
        <dbReference type="EMBL" id="KAJ0106468.1"/>
    </source>
</evidence>